<evidence type="ECO:0000256" key="2">
    <source>
        <dbReference type="ARBA" id="ARBA00012720"/>
    </source>
</evidence>
<proteinExistence type="inferred from homology"/>
<dbReference type="AlphaFoldDB" id="A0A1D3TRR9"/>
<protein>
    <recommendedName>
        <fullName evidence="2">DNA-(apurinic or apyrimidinic site) lyase</fullName>
        <ecNumber evidence="2">4.2.99.18</ecNumber>
    </recommendedName>
</protein>
<evidence type="ECO:0000256" key="1">
    <source>
        <dbReference type="ARBA" id="ARBA00010679"/>
    </source>
</evidence>
<sequence length="318" mass="36649">MNMHLERIRSENNCIIIEETRNFNIEQILECGQCFHFEKICDNEYAIAAKSRLLHIKQEGASVTFYNTDEETYREIWRDYFDMDMDYGGIIKTIVENEKNYLDLHGHRESELRKAVEEKGGVRILNQDFFETLISFIISQNKQIPHIKQIVAALSKRYGTYLGEVNGNDYYSFPDAETLAAVTDEEMRACRVGFRAPYILDASRKVASGLISEERLRAADPAEAKRELLTIKGVGEKIADCVLLFGLEKRSAFPVDVWIKRIMNELYFDHEASNVEIMSLAKELYGEYGGYAQQYLFYYGREQKLGKSAGCIGIQTKK</sequence>
<dbReference type="RefSeq" id="WP_242875481.1">
    <property type="nucleotide sequence ID" value="NZ_FMKA01000005.1"/>
</dbReference>
<dbReference type="InterPro" id="IPR052054">
    <property type="entry name" value="Oxidative_DNA_repair_enzyme"/>
</dbReference>
<dbReference type="SUPFAM" id="SSF48150">
    <property type="entry name" value="DNA-glycosylase"/>
    <property type="match status" value="1"/>
</dbReference>
<dbReference type="SUPFAM" id="SSF55945">
    <property type="entry name" value="TATA-box binding protein-like"/>
    <property type="match status" value="1"/>
</dbReference>
<evidence type="ECO:0000313" key="12">
    <source>
        <dbReference type="Proteomes" id="UP000199315"/>
    </source>
</evidence>
<dbReference type="InterPro" id="IPR012904">
    <property type="entry name" value="OGG_N"/>
</dbReference>
<keyword evidence="5" id="KW-0234">DNA repair</keyword>
<dbReference type="Pfam" id="PF07934">
    <property type="entry name" value="OGG_N"/>
    <property type="match status" value="1"/>
</dbReference>
<dbReference type="GO" id="GO:0006284">
    <property type="term" value="P:base-excision repair"/>
    <property type="evidence" value="ECO:0007669"/>
    <property type="project" value="InterPro"/>
</dbReference>
<evidence type="ECO:0000256" key="9">
    <source>
        <dbReference type="ARBA" id="ARBA00044632"/>
    </source>
</evidence>
<dbReference type="Gene3D" id="1.10.1670.10">
    <property type="entry name" value="Helix-hairpin-Helix base-excision DNA repair enzymes (C-terminal)"/>
    <property type="match status" value="1"/>
</dbReference>
<evidence type="ECO:0000256" key="7">
    <source>
        <dbReference type="ARBA" id="ARBA00023268"/>
    </source>
</evidence>
<evidence type="ECO:0000256" key="6">
    <source>
        <dbReference type="ARBA" id="ARBA00023239"/>
    </source>
</evidence>
<dbReference type="SMART" id="SM00478">
    <property type="entry name" value="ENDO3c"/>
    <property type="match status" value="1"/>
</dbReference>
<reference evidence="11 12" key="1">
    <citation type="submission" date="2016-09" db="EMBL/GenBank/DDBJ databases">
        <authorList>
            <person name="Capua I."/>
            <person name="De Benedictis P."/>
            <person name="Joannis T."/>
            <person name="Lombin L.H."/>
            <person name="Cattoli G."/>
        </authorList>
    </citation>
    <scope>NUCLEOTIDE SEQUENCE [LARGE SCALE GENOMIC DNA]</scope>
    <source>
        <strain evidence="11 12">GluBS11</strain>
    </source>
</reference>
<dbReference type="Gene3D" id="3.30.310.260">
    <property type="match status" value="1"/>
</dbReference>
<dbReference type="Gene3D" id="1.10.340.30">
    <property type="entry name" value="Hypothetical protein, domain 2"/>
    <property type="match status" value="1"/>
</dbReference>
<keyword evidence="6 11" id="KW-0456">Lyase</keyword>
<keyword evidence="3" id="KW-0227">DNA damage</keyword>
<dbReference type="PANTHER" id="PTHR10242:SF2">
    <property type="entry name" value="N-GLYCOSYLASE_DNA LYASE"/>
    <property type="match status" value="1"/>
</dbReference>
<dbReference type="PANTHER" id="PTHR10242">
    <property type="entry name" value="8-OXOGUANINE DNA GLYCOSYLASE"/>
    <property type="match status" value="1"/>
</dbReference>
<dbReference type="GO" id="GO:0140078">
    <property type="term" value="F:class I DNA-(apurinic or apyrimidinic site) endonuclease activity"/>
    <property type="evidence" value="ECO:0007669"/>
    <property type="project" value="UniProtKB-EC"/>
</dbReference>
<dbReference type="InterPro" id="IPR003265">
    <property type="entry name" value="HhH-GPD_domain"/>
</dbReference>
<dbReference type="GO" id="GO:0003684">
    <property type="term" value="F:damaged DNA binding"/>
    <property type="evidence" value="ECO:0007669"/>
    <property type="project" value="InterPro"/>
</dbReference>
<dbReference type="Proteomes" id="UP000199315">
    <property type="component" value="Unassembled WGS sequence"/>
</dbReference>
<keyword evidence="12" id="KW-1185">Reference proteome</keyword>
<dbReference type="GO" id="GO:0006289">
    <property type="term" value="P:nucleotide-excision repair"/>
    <property type="evidence" value="ECO:0007669"/>
    <property type="project" value="InterPro"/>
</dbReference>
<organism evidence="11 12">
    <name type="scientific">Anaerobium acetethylicum</name>
    <dbReference type="NCBI Taxonomy" id="1619234"/>
    <lineage>
        <taxon>Bacteria</taxon>
        <taxon>Bacillati</taxon>
        <taxon>Bacillota</taxon>
        <taxon>Clostridia</taxon>
        <taxon>Lachnospirales</taxon>
        <taxon>Lachnospiraceae</taxon>
        <taxon>Anaerobium</taxon>
    </lineage>
</organism>
<evidence type="ECO:0000259" key="10">
    <source>
        <dbReference type="SMART" id="SM00478"/>
    </source>
</evidence>
<dbReference type="InterPro" id="IPR023170">
    <property type="entry name" value="HhH_base_excis_C"/>
</dbReference>
<dbReference type="EMBL" id="FMKA01000005">
    <property type="protein sequence ID" value="SCP96470.1"/>
    <property type="molecule type" value="Genomic_DNA"/>
</dbReference>
<dbReference type="Pfam" id="PF00730">
    <property type="entry name" value="HhH-GPD"/>
    <property type="match status" value="1"/>
</dbReference>
<dbReference type="EC" id="4.2.99.18" evidence="2"/>
<comment type="similarity">
    <text evidence="1">Belongs to the type-1 OGG1 family.</text>
</comment>
<evidence type="ECO:0000313" key="11">
    <source>
        <dbReference type="EMBL" id="SCP96470.1"/>
    </source>
</evidence>
<dbReference type="CDD" id="cd00056">
    <property type="entry name" value="ENDO3c"/>
    <property type="match status" value="1"/>
</dbReference>
<dbReference type="GO" id="GO:0008534">
    <property type="term" value="F:oxidized purine nucleobase lesion DNA N-glycosylase activity"/>
    <property type="evidence" value="ECO:0007669"/>
    <property type="project" value="InterPro"/>
</dbReference>
<accession>A0A1D3TRR9</accession>
<gene>
    <name evidence="11" type="ORF">SAMN05421730_10053</name>
</gene>
<keyword evidence="7" id="KW-0511">Multifunctional enzyme</keyword>
<evidence type="ECO:0000256" key="4">
    <source>
        <dbReference type="ARBA" id="ARBA00022801"/>
    </source>
</evidence>
<evidence type="ECO:0000256" key="3">
    <source>
        <dbReference type="ARBA" id="ARBA00022763"/>
    </source>
</evidence>
<feature type="domain" description="HhH-GPD" evidence="10">
    <location>
        <begin position="138"/>
        <end position="301"/>
    </location>
</feature>
<evidence type="ECO:0000256" key="5">
    <source>
        <dbReference type="ARBA" id="ARBA00023204"/>
    </source>
</evidence>
<name>A0A1D3TRR9_9FIRM</name>
<keyword evidence="8" id="KW-0326">Glycosidase</keyword>
<comment type="catalytic activity">
    <reaction evidence="9">
        <text>2'-deoxyribonucleotide-(2'-deoxyribose 5'-phosphate)-2'-deoxyribonucleotide-DNA = a 3'-end 2'-deoxyribonucleotide-(2,3-dehydro-2,3-deoxyribose 5'-phosphate)-DNA + a 5'-end 5'-phospho-2'-deoxyribonucleoside-DNA + H(+)</text>
        <dbReference type="Rhea" id="RHEA:66592"/>
        <dbReference type="Rhea" id="RHEA-COMP:13180"/>
        <dbReference type="Rhea" id="RHEA-COMP:16897"/>
        <dbReference type="Rhea" id="RHEA-COMP:17067"/>
        <dbReference type="ChEBI" id="CHEBI:15378"/>
        <dbReference type="ChEBI" id="CHEBI:136412"/>
        <dbReference type="ChEBI" id="CHEBI:157695"/>
        <dbReference type="ChEBI" id="CHEBI:167181"/>
        <dbReference type="EC" id="4.2.99.18"/>
    </reaction>
</comment>
<dbReference type="STRING" id="1619234.SAMN05421730_10053"/>
<dbReference type="InterPro" id="IPR011257">
    <property type="entry name" value="DNA_glycosylase"/>
</dbReference>
<keyword evidence="4" id="KW-0378">Hydrolase</keyword>
<evidence type="ECO:0000256" key="8">
    <source>
        <dbReference type="ARBA" id="ARBA00023295"/>
    </source>
</evidence>